<protein>
    <submittedName>
        <fullName evidence="1">Uncharacterized protein</fullName>
    </submittedName>
</protein>
<dbReference type="AlphaFoldDB" id="A0A7J8PYW7"/>
<sequence>MDNLNPIFCGIEMAMRIKSGSSVISNDSGSFGVKDDGVEIMWQRDKAEVTEIAGFTADSNNVSESDYNDEYTKEKSTFQNISQKAQLPCDRFHGKRIQRRGNEKRFGFSMFEL</sequence>
<evidence type="ECO:0000313" key="2">
    <source>
        <dbReference type="Proteomes" id="UP000593578"/>
    </source>
</evidence>
<dbReference type="EMBL" id="JABEZZ010000009">
    <property type="protein sequence ID" value="MBA0594313.1"/>
    <property type="molecule type" value="Genomic_DNA"/>
</dbReference>
<reference evidence="1 2" key="1">
    <citation type="journal article" date="2019" name="Genome Biol. Evol.">
        <title>Insights into the evolution of the New World diploid cottons (Gossypium, subgenus Houzingenia) based on genome sequencing.</title>
        <authorList>
            <person name="Grover C.E."/>
            <person name="Arick M.A. 2nd"/>
            <person name="Thrash A."/>
            <person name="Conover J.L."/>
            <person name="Sanders W.S."/>
            <person name="Peterson D.G."/>
            <person name="Frelichowski J.E."/>
            <person name="Scheffler J.A."/>
            <person name="Scheffler B.E."/>
            <person name="Wendel J.F."/>
        </authorList>
    </citation>
    <scope>NUCLEOTIDE SEQUENCE [LARGE SCALE GENOMIC DNA]</scope>
    <source>
        <strain evidence="1">8</strain>
        <tissue evidence="1">Leaf</tissue>
    </source>
</reference>
<gene>
    <name evidence="1" type="ORF">Gorai_011222</name>
</gene>
<name>A0A7J8PYW7_GOSRA</name>
<proteinExistence type="predicted"/>
<dbReference type="Proteomes" id="UP000593578">
    <property type="component" value="Unassembled WGS sequence"/>
</dbReference>
<organism evidence="1 2">
    <name type="scientific">Gossypium raimondii</name>
    <name type="common">Peruvian cotton</name>
    <name type="synonym">Gossypium klotzschianum subsp. raimondii</name>
    <dbReference type="NCBI Taxonomy" id="29730"/>
    <lineage>
        <taxon>Eukaryota</taxon>
        <taxon>Viridiplantae</taxon>
        <taxon>Streptophyta</taxon>
        <taxon>Embryophyta</taxon>
        <taxon>Tracheophyta</taxon>
        <taxon>Spermatophyta</taxon>
        <taxon>Magnoliopsida</taxon>
        <taxon>eudicotyledons</taxon>
        <taxon>Gunneridae</taxon>
        <taxon>Pentapetalae</taxon>
        <taxon>rosids</taxon>
        <taxon>malvids</taxon>
        <taxon>Malvales</taxon>
        <taxon>Malvaceae</taxon>
        <taxon>Malvoideae</taxon>
        <taxon>Gossypium</taxon>
    </lineage>
</organism>
<accession>A0A7J8PYW7</accession>
<comment type="caution">
    <text evidence="1">The sequence shown here is derived from an EMBL/GenBank/DDBJ whole genome shotgun (WGS) entry which is preliminary data.</text>
</comment>
<evidence type="ECO:0000313" key="1">
    <source>
        <dbReference type="EMBL" id="MBA0594313.1"/>
    </source>
</evidence>